<proteinExistence type="predicted"/>
<accession>A0A8H5WXH8</accession>
<name>A0A8H5WXH8_FUSCI</name>
<feature type="compositionally biased region" description="Acidic residues" evidence="1">
    <location>
        <begin position="25"/>
        <end position="40"/>
    </location>
</feature>
<reference evidence="3" key="1">
    <citation type="journal article" date="2020" name="BMC Genomics">
        <title>Correction to: Identification and distribution of gene clusters required for synthesis of sphingolipid metabolism inhibitors in diverse species of the filamentous fungus Fusarium.</title>
        <authorList>
            <person name="Kim H.S."/>
            <person name="Lohmar J.M."/>
            <person name="Busman M."/>
            <person name="Brown D.W."/>
            <person name="Naumann T.A."/>
            <person name="Divon H.H."/>
            <person name="Lysoe E."/>
            <person name="Uhlig S."/>
            <person name="Proctor R.H."/>
        </authorList>
    </citation>
    <scope>NUCLEOTIDE SEQUENCE [LARGE SCALE GENOMIC DNA]</scope>
    <source>
        <strain evidence="3">NRRL 25331</strain>
    </source>
</reference>
<organism evidence="2 3">
    <name type="scientific">Fusarium circinatum</name>
    <name type="common">Pitch canker fungus</name>
    <name type="synonym">Gibberella circinata</name>
    <dbReference type="NCBI Taxonomy" id="48490"/>
    <lineage>
        <taxon>Eukaryota</taxon>
        <taxon>Fungi</taxon>
        <taxon>Dikarya</taxon>
        <taxon>Ascomycota</taxon>
        <taxon>Pezizomycotina</taxon>
        <taxon>Sordariomycetes</taxon>
        <taxon>Hypocreomycetidae</taxon>
        <taxon>Hypocreales</taxon>
        <taxon>Nectriaceae</taxon>
        <taxon>Fusarium</taxon>
        <taxon>Fusarium fujikuroi species complex</taxon>
    </lineage>
</organism>
<feature type="region of interest" description="Disordered" evidence="1">
    <location>
        <begin position="1"/>
        <end position="44"/>
    </location>
</feature>
<dbReference type="AlphaFoldDB" id="A0A8H5WXH8"/>
<comment type="caution">
    <text evidence="2">The sequence shown here is derived from an EMBL/GenBank/DDBJ whole genome shotgun (WGS) entry which is preliminary data.</text>
</comment>
<evidence type="ECO:0000313" key="2">
    <source>
        <dbReference type="EMBL" id="KAF5675721.1"/>
    </source>
</evidence>
<evidence type="ECO:0000313" key="3">
    <source>
        <dbReference type="Proteomes" id="UP000572754"/>
    </source>
</evidence>
<keyword evidence="3" id="KW-1185">Reference proteome</keyword>
<dbReference type="Proteomes" id="UP000572754">
    <property type="component" value="Unassembled WGS sequence"/>
</dbReference>
<dbReference type="EMBL" id="JAAQPE010000240">
    <property type="protein sequence ID" value="KAF5675721.1"/>
    <property type="molecule type" value="Genomic_DNA"/>
</dbReference>
<reference evidence="2 3" key="2">
    <citation type="submission" date="2020-05" db="EMBL/GenBank/DDBJ databases">
        <title>Identification and distribution of gene clusters putatively required for synthesis of sphingolipid metabolism inhibitors in phylogenetically diverse species of the filamentous fungus Fusarium.</title>
        <authorList>
            <person name="Kim H.-S."/>
            <person name="Busman M."/>
            <person name="Brown D.W."/>
            <person name="Divon H."/>
            <person name="Uhlig S."/>
            <person name="Proctor R.H."/>
        </authorList>
    </citation>
    <scope>NUCLEOTIDE SEQUENCE [LARGE SCALE GENOMIC DNA]</scope>
    <source>
        <strain evidence="2 3">NRRL 25331</strain>
    </source>
</reference>
<sequence>MEVSSIKKGPADGSNDHTNTTASGDGDDSVGEDEDEDGGDIDEKGTVTYLNTLHDMIQHTLRAPEACGGSRYAVTCWPPQVHDIGRPSWVGKTLVALAVAALSWEPGEGPSIIGAPLSCCSQWMAEIDAFFDALKLAHKYLMEPMRQEDIDDAIPDNADAQPLAQVAEWCQYLEQGDNSLSRRVQAILNIVRQHLDFRPEDPFIIVDESLWFLDIVAIALKKIYHPIGHDTYNARLDTVQRHLTIGKLLELRPSIPYWLVEVPVVSDSTCSLQMLLSYADPGGGKRGSSKQLDEFTDQGNRSLSLSTNSEPRTLPWGITRWRTKDGNGGVLGCFILREA</sequence>
<protein>
    <submittedName>
        <fullName evidence="2">Global transactivator</fullName>
    </submittedName>
</protein>
<gene>
    <name evidence="2" type="ORF">FCIRC_7280</name>
</gene>
<evidence type="ECO:0000256" key="1">
    <source>
        <dbReference type="SAM" id="MobiDB-lite"/>
    </source>
</evidence>